<protein>
    <submittedName>
        <fullName evidence="2">Uncharacterized protein</fullName>
    </submittedName>
</protein>
<feature type="transmembrane region" description="Helical" evidence="1">
    <location>
        <begin position="12"/>
        <end position="32"/>
    </location>
</feature>
<proteinExistence type="predicted"/>
<dbReference type="STRING" id="758820.SAMN00777080_0907"/>
<dbReference type="AlphaFoldDB" id="A0A1W2H0A6"/>
<gene>
    <name evidence="2" type="ORF">SAMN00777080_0907</name>
</gene>
<feature type="transmembrane region" description="Helical" evidence="1">
    <location>
        <begin position="47"/>
        <end position="67"/>
    </location>
</feature>
<dbReference type="Proteomes" id="UP000192333">
    <property type="component" value="Chromosome I"/>
</dbReference>
<name>A0A1W2H0A6_9BACT</name>
<reference evidence="3" key="1">
    <citation type="submission" date="2017-04" db="EMBL/GenBank/DDBJ databases">
        <authorList>
            <person name="Varghese N."/>
            <person name="Submissions S."/>
        </authorList>
    </citation>
    <scope>NUCLEOTIDE SEQUENCE [LARGE SCALE GENOMIC DNA]</scope>
    <source>
        <strain evidence="3">DSM 16537</strain>
    </source>
</reference>
<evidence type="ECO:0000313" key="2">
    <source>
        <dbReference type="EMBL" id="SMD42360.1"/>
    </source>
</evidence>
<organism evidence="2 3">
    <name type="scientific">Aquiflexum balticum DSM 16537</name>
    <dbReference type="NCBI Taxonomy" id="758820"/>
    <lineage>
        <taxon>Bacteria</taxon>
        <taxon>Pseudomonadati</taxon>
        <taxon>Bacteroidota</taxon>
        <taxon>Cytophagia</taxon>
        <taxon>Cytophagales</taxon>
        <taxon>Cyclobacteriaceae</taxon>
        <taxon>Aquiflexum</taxon>
    </lineage>
</organism>
<accession>A0A1W2H0A6</accession>
<keyword evidence="1" id="KW-1133">Transmembrane helix</keyword>
<sequence>MQSNKTYQTIFKFGLLGIGILFLVISVFSWFLPQLIVMNGESIERDFVITMVFIIIGVFQIIIFFLIKNKFVLANMGNQSIVVKNGEWEEIVNWLDVESLYLIQFVYPPLYRIKIKGIEKTFWFNTENHFVNAGGFTTDLSKRGDLIQKKKRELGI</sequence>
<keyword evidence="3" id="KW-1185">Reference proteome</keyword>
<evidence type="ECO:0000313" key="3">
    <source>
        <dbReference type="Proteomes" id="UP000192333"/>
    </source>
</evidence>
<dbReference type="OrthoDB" id="824431at2"/>
<dbReference type="RefSeq" id="WP_157370066.1">
    <property type="nucleotide sequence ID" value="NZ_LT838813.1"/>
</dbReference>
<keyword evidence="1" id="KW-0812">Transmembrane</keyword>
<keyword evidence="1" id="KW-0472">Membrane</keyword>
<evidence type="ECO:0000256" key="1">
    <source>
        <dbReference type="SAM" id="Phobius"/>
    </source>
</evidence>
<dbReference type="EMBL" id="LT838813">
    <property type="protein sequence ID" value="SMD42360.1"/>
    <property type="molecule type" value="Genomic_DNA"/>
</dbReference>